<name>A0A558B533_9PSEU</name>
<evidence type="ECO:0000313" key="2">
    <source>
        <dbReference type="EMBL" id="TVT31636.1"/>
    </source>
</evidence>
<feature type="transmembrane region" description="Helical" evidence="1">
    <location>
        <begin position="116"/>
        <end position="138"/>
    </location>
</feature>
<dbReference type="EMBL" id="VJWX01000386">
    <property type="protein sequence ID" value="TVT31636.1"/>
    <property type="molecule type" value="Genomic_DNA"/>
</dbReference>
<keyword evidence="1" id="KW-1133">Transmembrane helix</keyword>
<reference evidence="2 3" key="2">
    <citation type="submission" date="2019-08" db="EMBL/GenBank/DDBJ databases">
        <title>Amycolatopsis acidicola sp. nov., isolated from peat swamp forest soil.</title>
        <authorList>
            <person name="Srisuk N."/>
        </authorList>
    </citation>
    <scope>NUCLEOTIDE SEQUENCE [LARGE SCALE GENOMIC DNA]</scope>
    <source>
        <strain evidence="2 3">TBRC 6029</strain>
    </source>
</reference>
<gene>
    <name evidence="2" type="ORF">FNH05_28165</name>
</gene>
<feature type="transmembrane region" description="Helical" evidence="1">
    <location>
        <begin position="71"/>
        <end position="95"/>
    </location>
</feature>
<feature type="transmembrane region" description="Helical" evidence="1">
    <location>
        <begin position="165"/>
        <end position="188"/>
    </location>
</feature>
<proteinExistence type="predicted"/>
<evidence type="ECO:0000313" key="3">
    <source>
        <dbReference type="Proteomes" id="UP000320011"/>
    </source>
</evidence>
<organism evidence="2 3">
    <name type="scientific">Amycolatopsis rhizosphaerae</name>
    <dbReference type="NCBI Taxonomy" id="2053003"/>
    <lineage>
        <taxon>Bacteria</taxon>
        <taxon>Bacillati</taxon>
        <taxon>Actinomycetota</taxon>
        <taxon>Actinomycetes</taxon>
        <taxon>Pseudonocardiales</taxon>
        <taxon>Pseudonocardiaceae</taxon>
        <taxon>Amycolatopsis</taxon>
    </lineage>
</organism>
<protein>
    <submittedName>
        <fullName evidence="2">Uncharacterized protein</fullName>
    </submittedName>
</protein>
<feature type="transmembrane region" description="Helical" evidence="1">
    <location>
        <begin position="209"/>
        <end position="230"/>
    </location>
</feature>
<evidence type="ECO:0000256" key="1">
    <source>
        <dbReference type="SAM" id="Phobius"/>
    </source>
</evidence>
<dbReference type="AlphaFoldDB" id="A0A558B533"/>
<sequence>MKEDAHVVVRQWSERTLAEALGREHRDDPVRSGTGGPAGNARLTAWTGLVLLVLFAVELGTLLSIGRFLSWHVVVGVLLVPPALLKTATTGWRIVRYYTGDRAYRQAGPPPTPLRLLGPLVVLFTLAVLGTGLALVFLGPDASRTPLLTVLGQRVDVLRLHQATFLVWAVVTGLHTLARIVPAVRLTFGARKTRPRIPGRVSRAVTLPVTLLAAAIAATLVLGASGAWLAGGLHRPDHHRASTLSHTAP</sequence>
<dbReference type="OrthoDB" id="2376657at2"/>
<dbReference type="RefSeq" id="WP_144591877.1">
    <property type="nucleotide sequence ID" value="NZ_VJWX01000386.1"/>
</dbReference>
<keyword evidence="1" id="KW-0472">Membrane</keyword>
<accession>A0A558B533</accession>
<comment type="caution">
    <text evidence="2">The sequence shown here is derived from an EMBL/GenBank/DDBJ whole genome shotgun (WGS) entry which is preliminary data.</text>
</comment>
<feature type="transmembrane region" description="Helical" evidence="1">
    <location>
        <begin position="43"/>
        <end position="65"/>
    </location>
</feature>
<keyword evidence="3" id="KW-1185">Reference proteome</keyword>
<keyword evidence="1" id="KW-0812">Transmembrane</keyword>
<reference evidence="2 3" key="1">
    <citation type="submission" date="2019-07" db="EMBL/GenBank/DDBJ databases">
        <authorList>
            <person name="Duangmal K."/>
            <person name="Teo W.F.A."/>
        </authorList>
    </citation>
    <scope>NUCLEOTIDE SEQUENCE [LARGE SCALE GENOMIC DNA]</scope>
    <source>
        <strain evidence="2 3">TBRC 6029</strain>
    </source>
</reference>
<dbReference type="Proteomes" id="UP000320011">
    <property type="component" value="Unassembled WGS sequence"/>
</dbReference>